<dbReference type="InterPro" id="IPR035979">
    <property type="entry name" value="RBD_domain_sf"/>
</dbReference>
<keyword evidence="7" id="KW-1185">Reference proteome</keyword>
<dbReference type="PROSITE" id="PS50102">
    <property type="entry name" value="RRM"/>
    <property type="match status" value="2"/>
</dbReference>
<dbReference type="PANTHER" id="PTHR24012">
    <property type="entry name" value="RNA BINDING PROTEIN"/>
    <property type="match status" value="1"/>
</dbReference>
<evidence type="ECO:0000313" key="6">
    <source>
        <dbReference type="EMBL" id="ORX50254.1"/>
    </source>
</evidence>
<protein>
    <recommendedName>
        <fullName evidence="5">RRM domain-containing protein</fullName>
    </recommendedName>
</protein>
<dbReference type="SMART" id="SM00360">
    <property type="entry name" value="RRM"/>
    <property type="match status" value="2"/>
</dbReference>
<dbReference type="Proteomes" id="UP000193719">
    <property type="component" value="Unassembled WGS sequence"/>
</dbReference>
<dbReference type="InterPro" id="IPR012677">
    <property type="entry name" value="Nucleotide-bd_a/b_plait_sf"/>
</dbReference>
<feature type="compositionally biased region" description="Low complexity" evidence="4">
    <location>
        <begin position="497"/>
        <end position="508"/>
    </location>
</feature>
<feature type="domain" description="RRM" evidence="5">
    <location>
        <begin position="517"/>
        <end position="590"/>
    </location>
</feature>
<evidence type="ECO:0000259" key="5">
    <source>
        <dbReference type="PROSITE" id="PS50102"/>
    </source>
</evidence>
<evidence type="ECO:0000256" key="2">
    <source>
        <dbReference type="ARBA" id="ARBA00022884"/>
    </source>
</evidence>
<organism evidence="6 7">
    <name type="scientific">Piromyces finnis</name>
    <dbReference type="NCBI Taxonomy" id="1754191"/>
    <lineage>
        <taxon>Eukaryota</taxon>
        <taxon>Fungi</taxon>
        <taxon>Fungi incertae sedis</taxon>
        <taxon>Chytridiomycota</taxon>
        <taxon>Chytridiomycota incertae sedis</taxon>
        <taxon>Neocallimastigomycetes</taxon>
        <taxon>Neocallimastigales</taxon>
        <taxon>Neocallimastigaceae</taxon>
        <taxon>Piromyces</taxon>
    </lineage>
</organism>
<feature type="compositionally biased region" description="Polar residues" evidence="4">
    <location>
        <begin position="711"/>
        <end position="721"/>
    </location>
</feature>
<name>A0A1Y1VB12_9FUNG</name>
<evidence type="ECO:0000256" key="1">
    <source>
        <dbReference type="ARBA" id="ARBA00022737"/>
    </source>
</evidence>
<evidence type="ECO:0000256" key="3">
    <source>
        <dbReference type="PROSITE-ProRule" id="PRU00176"/>
    </source>
</evidence>
<reference evidence="6 7" key="2">
    <citation type="submission" date="2016-08" db="EMBL/GenBank/DDBJ databases">
        <title>Pervasive Adenine N6-methylation of Active Genes in Fungi.</title>
        <authorList>
            <consortium name="DOE Joint Genome Institute"/>
            <person name="Mondo S.J."/>
            <person name="Dannebaum R.O."/>
            <person name="Kuo R.C."/>
            <person name="Labutti K."/>
            <person name="Haridas S."/>
            <person name="Kuo A."/>
            <person name="Salamov A."/>
            <person name="Ahrendt S.R."/>
            <person name="Lipzen A."/>
            <person name="Sullivan W."/>
            <person name="Andreopoulos W.B."/>
            <person name="Clum A."/>
            <person name="Lindquist E."/>
            <person name="Daum C."/>
            <person name="Ramamoorthy G.K."/>
            <person name="Gryganskyi A."/>
            <person name="Culley D."/>
            <person name="Magnuson J.K."/>
            <person name="James T.Y."/>
            <person name="O'Malley M.A."/>
            <person name="Stajich J.E."/>
            <person name="Spatafora J.W."/>
            <person name="Visel A."/>
            <person name="Grigoriev I.V."/>
        </authorList>
    </citation>
    <scope>NUCLEOTIDE SEQUENCE [LARGE SCALE GENOMIC DNA]</scope>
    <source>
        <strain evidence="7">finn</strain>
    </source>
</reference>
<feature type="region of interest" description="Disordered" evidence="4">
    <location>
        <begin position="494"/>
        <end position="514"/>
    </location>
</feature>
<evidence type="ECO:0000256" key="4">
    <source>
        <dbReference type="SAM" id="MobiDB-lite"/>
    </source>
</evidence>
<proteinExistence type="predicted"/>
<feature type="domain" description="RRM" evidence="5">
    <location>
        <begin position="612"/>
        <end position="690"/>
    </location>
</feature>
<evidence type="ECO:0000313" key="7">
    <source>
        <dbReference type="Proteomes" id="UP000193719"/>
    </source>
</evidence>
<dbReference type="AlphaFoldDB" id="A0A1Y1VB12"/>
<dbReference type="GO" id="GO:0003723">
    <property type="term" value="F:RNA binding"/>
    <property type="evidence" value="ECO:0007669"/>
    <property type="project" value="UniProtKB-UniRule"/>
</dbReference>
<keyword evidence="2 3" id="KW-0694">RNA-binding</keyword>
<dbReference type="Gene3D" id="3.30.70.330">
    <property type="match status" value="2"/>
</dbReference>
<keyword evidence="1" id="KW-0677">Repeat</keyword>
<feature type="region of interest" description="Disordered" evidence="4">
    <location>
        <begin position="706"/>
        <end position="733"/>
    </location>
</feature>
<reference evidence="6 7" key="1">
    <citation type="submission" date="2016-08" db="EMBL/GenBank/DDBJ databases">
        <title>Genomes of anaerobic fungi encode conserved fungal cellulosomes for biomass hydrolysis.</title>
        <authorList>
            <consortium name="DOE Joint Genome Institute"/>
            <person name="Haitjema C.H."/>
            <person name="Gilmore S.P."/>
            <person name="Henske J.K."/>
            <person name="Solomon K.V."/>
            <person name="De Groot R."/>
            <person name="Kuo A."/>
            <person name="Mondo S.J."/>
            <person name="Salamov A.A."/>
            <person name="Labutti K."/>
            <person name="Zhao Z."/>
            <person name="Chiniquy J."/>
            <person name="Barry K."/>
            <person name="Brewer H.M."/>
            <person name="Purvine S.O."/>
            <person name="Wright A.T."/>
            <person name="Boxma B."/>
            <person name="Van Alen T."/>
            <person name="Hackstein J.H."/>
            <person name="Baker S.E."/>
            <person name="Grigoriev I.V."/>
            <person name="O'Malley M.A."/>
        </authorList>
    </citation>
    <scope>NUCLEOTIDE SEQUENCE [LARGE SCALE GENOMIC DNA]</scope>
    <source>
        <strain evidence="7">finn</strain>
    </source>
</reference>
<dbReference type="OrthoDB" id="271725at2759"/>
<sequence length="740" mass="82723">MTLNTYTYFKSSSMNDNNKNLASKFNSINASSSVNGLPSEEIKLFNGIDKNITRSSSVNVVGNITRSDAISRSDAIRKDAISASSSFLMKENDNNHWVPMTKWNNHLTQNYNPISSFDNSNNNGNILDNASVASSTNSIMGLNNTPDNNGNSKMSIGINAKSPALFQSNINNPLLDLNHNISEGNTNHSGNTSNSLFLNNQQTSTLSGSNSQTSYNFNLPIYSRERDFNILPSFQYHHPSTSSNNNNYYSEITRGNSMPISSTSFPTPPASPHNNLGNELYYLKNDLDLLIYTSKQKFNEINSFITQNNVKSELTDDLIILANQQLYLKGWYYHTDSIIKKMKSRLQTIFVFQDFGDDSINYSETGNLEYILYTFNLHIGICSDMRNEIQMGKPITLSNASNWWLSAKSLLYQIHNTFKLQNSFINKSNSQTSNISSMSGINRSLSSKRDDVLDVYTMKKDDILSTNNSMIINKNITDDLPKDNIMNNISRSNSCMPSLSSPTPSATSNNGPIQPSTNIYIRNLSSTTTDDSLYQMCKQYGTIVSAKAMVDIRTNECKGFGFVMYETEEQARKAIDALNKLKYYVSFARSGTPSSQESYSSRLKNLEDSTSMNIYISNLPIDVDEKQLLNLFKPHKVLSHRILRNEDGVSRGVGFARFSTRAAAQSVIDTYNNTMLPNSDHPLQVRFADSVAQKRLKSQIAIVNGNRHRSSSVSNSELKNAQSPPQQQPQIGQSIINSLI</sequence>
<dbReference type="InterPro" id="IPR000504">
    <property type="entry name" value="RRM_dom"/>
</dbReference>
<accession>A0A1Y1VB12</accession>
<dbReference type="EMBL" id="MCFH01000021">
    <property type="protein sequence ID" value="ORX50254.1"/>
    <property type="molecule type" value="Genomic_DNA"/>
</dbReference>
<feature type="compositionally biased region" description="Low complexity" evidence="4">
    <location>
        <begin position="722"/>
        <end position="733"/>
    </location>
</feature>
<dbReference type="Pfam" id="PF00076">
    <property type="entry name" value="RRM_1"/>
    <property type="match status" value="2"/>
</dbReference>
<gene>
    <name evidence="6" type="ORF">BCR36DRAFT_57225</name>
</gene>
<comment type="caution">
    <text evidence="6">The sequence shown here is derived from an EMBL/GenBank/DDBJ whole genome shotgun (WGS) entry which is preliminary data.</text>
</comment>
<dbReference type="SUPFAM" id="SSF54928">
    <property type="entry name" value="RNA-binding domain, RBD"/>
    <property type="match status" value="2"/>
</dbReference>